<reference evidence="14 15" key="1">
    <citation type="submission" date="2015-12" db="EMBL/GenBank/DDBJ databases">
        <title>Dictyostelia acquired genes for synthesis and detection of signals that induce cell-type specialization by lateral gene transfer from prokaryotes.</title>
        <authorList>
            <person name="Gloeckner G."/>
            <person name="Schaap P."/>
        </authorList>
    </citation>
    <scope>NUCLEOTIDE SEQUENCE [LARGE SCALE GENOMIC DNA]</scope>
    <source>
        <strain evidence="14 15">TK</strain>
    </source>
</reference>
<proteinExistence type="inferred from homology"/>
<protein>
    <recommendedName>
        <fullName evidence="12">tRNA:m(4)X modification enzyme TRM13</fullName>
        <ecNumber evidence="12">2.1.1.225</ecNumber>
    </recommendedName>
</protein>
<dbReference type="PANTHER" id="PTHR12998:SF0">
    <property type="entry name" value="TRNA:M(4)X MODIFICATION ENZYME TRM13 HOMOLOG"/>
    <property type="match status" value="1"/>
</dbReference>
<feature type="domain" description="CHHC U11-48K-type" evidence="13">
    <location>
        <begin position="75"/>
        <end position="102"/>
    </location>
</feature>
<comment type="caution">
    <text evidence="14">The sequence shown here is derived from an EMBL/GenBank/DDBJ whole genome shotgun (WGS) entry which is preliminary data.</text>
</comment>
<dbReference type="PROSITE" id="PS51800">
    <property type="entry name" value="ZF_CHHC_U11_48K"/>
    <property type="match status" value="1"/>
</dbReference>
<dbReference type="Pfam" id="PF05253">
    <property type="entry name" value="zf-U11-48K"/>
    <property type="match status" value="1"/>
</dbReference>
<comment type="function">
    <text evidence="12">tRNA methylase which 2'-O-methylates cytidine(4) in tRNA(Pro) and tRNA(Gly)(GCC), and adenosine(4) in tRNA(His).</text>
</comment>
<dbReference type="AlphaFoldDB" id="A0A152A609"/>
<keyword evidence="8 12" id="KW-0862">Zinc</keyword>
<dbReference type="PANTHER" id="PTHR12998">
    <property type="entry name" value="TRNA:M(4)X MODIFICATION ENZYME TRM13 HOMOLOG"/>
    <property type="match status" value="1"/>
</dbReference>
<evidence type="ECO:0000259" key="13">
    <source>
        <dbReference type="PROSITE" id="PS51800"/>
    </source>
</evidence>
<comment type="similarity">
    <text evidence="1 12">Belongs to the methyltransferase TRM13 family.</text>
</comment>
<dbReference type="InterPro" id="IPR007871">
    <property type="entry name" value="Methyltransferase_TRM13"/>
</dbReference>
<dbReference type="STRING" id="361077.A0A152A609"/>
<dbReference type="InParanoid" id="A0A152A609"/>
<comment type="catalytic activity">
    <reaction evidence="9 12">
        <text>cytidine(4) in tRNA(Pro) + S-adenosyl-L-methionine = 2'-O-methylcytidine(4) in tRNA(Pro) + S-adenosyl-L-homocysteine + H(+)</text>
        <dbReference type="Rhea" id="RHEA:32767"/>
        <dbReference type="Rhea" id="RHEA-COMP:10397"/>
        <dbReference type="Rhea" id="RHEA-COMP:10398"/>
        <dbReference type="ChEBI" id="CHEBI:15378"/>
        <dbReference type="ChEBI" id="CHEBI:57856"/>
        <dbReference type="ChEBI" id="CHEBI:59789"/>
        <dbReference type="ChEBI" id="CHEBI:74495"/>
        <dbReference type="ChEBI" id="CHEBI:82748"/>
        <dbReference type="EC" id="2.1.1.225"/>
    </reaction>
</comment>
<keyword evidence="15" id="KW-1185">Reference proteome</keyword>
<evidence type="ECO:0000256" key="8">
    <source>
        <dbReference type="ARBA" id="ARBA00022833"/>
    </source>
</evidence>
<evidence type="ECO:0000256" key="9">
    <source>
        <dbReference type="ARBA" id="ARBA00048165"/>
    </source>
</evidence>
<dbReference type="OrthoDB" id="258806at2759"/>
<evidence type="ECO:0000256" key="11">
    <source>
        <dbReference type="ARBA" id="ARBA00049393"/>
    </source>
</evidence>
<evidence type="ECO:0000256" key="2">
    <source>
        <dbReference type="ARBA" id="ARBA00022603"/>
    </source>
</evidence>
<dbReference type="Pfam" id="PF05206">
    <property type="entry name" value="TRM13"/>
    <property type="match status" value="1"/>
</dbReference>
<keyword evidence="2 12" id="KW-0489">Methyltransferase</keyword>
<dbReference type="EMBL" id="LODT01000006">
    <property type="protein sequence ID" value="KYR01531.1"/>
    <property type="molecule type" value="Genomic_DNA"/>
</dbReference>
<dbReference type="OMA" id="KRQRLHM"/>
<evidence type="ECO:0000313" key="14">
    <source>
        <dbReference type="EMBL" id="KYR01531.1"/>
    </source>
</evidence>
<evidence type="ECO:0000313" key="15">
    <source>
        <dbReference type="Proteomes" id="UP000076078"/>
    </source>
</evidence>
<keyword evidence="5 12" id="KW-0819">tRNA processing</keyword>
<dbReference type="GO" id="GO:0030488">
    <property type="term" value="P:tRNA methylation"/>
    <property type="evidence" value="ECO:0007669"/>
    <property type="project" value="InterPro"/>
</dbReference>
<organism evidence="14 15">
    <name type="scientific">Tieghemostelium lacteum</name>
    <name type="common">Slime mold</name>
    <name type="synonym">Dictyostelium lacteum</name>
    <dbReference type="NCBI Taxonomy" id="361077"/>
    <lineage>
        <taxon>Eukaryota</taxon>
        <taxon>Amoebozoa</taxon>
        <taxon>Evosea</taxon>
        <taxon>Eumycetozoa</taxon>
        <taxon>Dictyostelia</taxon>
        <taxon>Dictyosteliales</taxon>
        <taxon>Raperosteliaceae</taxon>
        <taxon>Tieghemostelium</taxon>
    </lineage>
</organism>
<dbReference type="EC" id="2.1.1.225" evidence="12"/>
<evidence type="ECO:0000256" key="1">
    <source>
        <dbReference type="ARBA" id="ARBA00005265"/>
    </source>
</evidence>
<keyword evidence="6 12" id="KW-0479">Metal-binding</keyword>
<keyword evidence="7 12" id="KW-0863">Zinc-finger</keyword>
<gene>
    <name evidence="14" type="ORF">DLAC_01524</name>
</gene>
<keyword evidence="4 12" id="KW-0949">S-adenosyl-L-methionine</keyword>
<dbReference type="GO" id="GO:0106050">
    <property type="term" value="F:tRNA 2'-O-methyltransferase activity"/>
    <property type="evidence" value="ECO:0007669"/>
    <property type="project" value="UniProtKB-UniRule"/>
</dbReference>
<name>A0A152A609_TIELA</name>
<dbReference type="FunCoup" id="A0A152A609">
    <property type="interactions" value="117"/>
</dbReference>
<evidence type="ECO:0000256" key="4">
    <source>
        <dbReference type="ARBA" id="ARBA00022691"/>
    </source>
</evidence>
<evidence type="ECO:0000256" key="3">
    <source>
        <dbReference type="ARBA" id="ARBA00022679"/>
    </source>
</evidence>
<comment type="catalytic activity">
    <reaction evidence="10 12">
        <text>cytidine(4) in tRNA(Gly)(GCC) + S-adenosyl-L-methionine = 2'-O-methylcytidine(4) in tRNA(Gly)(GCC) + S-adenosyl-L-homocysteine + H(+)</text>
        <dbReference type="Rhea" id="RHEA:43192"/>
        <dbReference type="Rhea" id="RHEA-COMP:10399"/>
        <dbReference type="Rhea" id="RHEA-COMP:10400"/>
        <dbReference type="ChEBI" id="CHEBI:15378"/>
        <dbReference type="ChEBI" id="CHEBI:57856"/>
        <dbReference type="ChEBI" id="CHEBI:59789"/>
        <dbReference type="ChEBI" id="CHEBI:74495"/>
        <dbReference type="ChEBI" id="CHEBI:82748"/>
        <dbReference type="EC" id="2.1.1.225"/>
    </reaction>
</comment>
<accession>A0A152A609</accession>
<evidence type="ECO:0000256" key="12">
    <source>
        <dbReference type="RuleBase" id="RU367103"/>
    </source>
</evidence>
<dbReference type="InterPro" id="IPR039044">
    <property type="entry name" value="Trm13"/>
</dbReference>
<evidence type="ECO:0000256" key="10">
    <source>
        <dbReference type="ARBA" id="ARBA00048635"/>
    </source>
</evidence>
<dbReference type="InterPro" id="IPR022776">
    <property type="entry name" value="TRM13/UPF0224_CHHC_Znf_dom"/>
</dbReference>
<dbReference type="GO" id="GO:0008270">
    <property type="term" value="F:zinc ion binding"/>
    <property type="evidence" value="ECO:0007669"/>
    <property type="project" value="UniProtKB-KW"/>
</dbReference>
<keyword evidence="3 12" id="KW-0808">Transferase</keyword>
<evidence type="ECO:0000256" key="7">
    <source>
        <dbReference type="ARBA" id="ARBA00022771"/>
    </source>
</evidence>
<dbReference type="Proteomes" id="UP000076078">
    <property type="component" value="Unassembled WGS sequence"/>
</dbReference>
<comment type="catalytic activity">
    <reaction evidence="11 12">
        <text>adenosine(4) in tRNA(His) + S-adenosyl-L-methionine = 2'-O-methyladenosine(4) in tRNA(His) + S-adenosyl-L-homocysteine + H(+)</text>
        <dbReference type="Rhea" id="RHEA:43196"/>
        <dbReference type="Rhea" id="RHEA-COMP:10401"/>
        <dbReference type="Rhea" id="RHEA-COMP:10402"/>
        <dbReference type="ChEBI" id="CHEBI:15378"/>
        <dbReference type="ChEBI" id="CHEBI:57856"/>
        <dbReference type="ChEBI" id="CHEBI:59789"/>
        <dbReference type="ChEBI" id="CHEBI:74411"/>
        <dbReference type="ChEBI" id="CHEBI:74477"/>
        <dbReference type="EC" id="2.1.1.225"/>
    </reaction>
</comment>
<sequence>MSNKNIKKVPIDHSIPLKLQPTQEDIDNNGNRCLYWIVNKQKHQSYFCKASKSKDGSVYCTQHKSISDPTSDNNIITCPNNPKHYVFEKNLQKHLKGCLVENLESSRYYKKDVNSLRNNDIKSLPRVILSKITTETLEAMALKIDYLFSKCYPNGLKISNSIHSSFDRIFKDGRILKHIQQESSMVSILDSRGLLSKDYLYLEFGSGSGKLSNHLFQALDKHSKGHILIDRQKLKSLSNADRFIKHETNCAYFERLLIDIRHLDLGNIDILKSDISNFVVISKHLCGMATDLTLNSLDTLFQQYPHLKLNFKGLGIATCCHHLCDYDNYINQQFIADELKLTAEEFQILCSISSWATLSQSVENEQLSTTTSTTTTTTTTTTDYNSDYVFTKKRKEVLGYSAKRIIDFGRYLYIKHKLGLNASLDIYTDMSSENLFISANTIFD</sequence>
<evidence type="ECO:0000256" key="6">
    <source>
        <dbReference type="ARBA" id="ARBA00022723"/>
    </source>
</evidence>
<evidence type="ECO:0000256" key="5">
    <source>
        <dbReference type="ARBA" id="ARBA00022694"/>
    </source>
</evidence>